<sequence length="175" mass="19926">MAALNHNSFASAAQVKEASRILRTFVQALNLRHDKAMHAKLIKQALLSSLYLRNNLLNMYAKCSHLPDALKLFDEMTHKNVVSWTAVIAGFVHKVEYQLDEAKKYFSSMTDVYGIHPEEDHYACMANLLGQQGRTKEAEELILKMPFQPGSESQLGSKVEYKSSFFFSMTVYKNE</sequence>
<keyword evidence="1" id="KW-0677">Repeat</keyword>
<dbReference type="GO" id="GO:0003723">
    <property type="term" value="F:RNA binding"/>
    <property type="evidence" value="ECO:0007669"/>
    <property type="project" value="InterPro"/>
</dbReference>
<evidence type="ECO:0000313" key="4">
    <source>
        <dbReference type="Proteomes" id="UP001188597"/>
    </source>
</evidence>
<dbReference type="InterPro" id="IPR046960">
    <property type="entry name" value="PPR_At4g14850-like_plant"/>
</dbReference>
<dbReference type="InterPro" id="IPR011990">
    <property type="entry name" value="TPR-like_helical_dom_sf"/>
</dbReference>
<proteinExistence type="predicted"/>
<evidence type="ECO:0000256" key="2">
    <source>
        <dbReference type="PROSITE-ProRule" id="PRU00708"/>
    </source>
</evidence>
<dbReference type="EMBL" id="JAVXUP010002579">
    <property type="protein sequence ID" value="KAK3002507.1"/>
    <property type="molecule type" value="Genomic_DNA"/>
</dbReference>
<evidence type="ECO:0008006" key="5">
    <source>
        <dbReference type="Google" id="ProtNLM"/>
    </source>
</evidence>
<accession>A0AA89AHP0</accession>
<dbReference type="InterPro" id="IPR002885">
    <property type="entry name" value="PPR_rpt"/>
</dbReference>
<name>A0AA89AHP0_9ASTE</name>
<dbReference type="SUPFAM" id="SSF81901">
    <property type="entry name" value="HCP-like"/>
    <property type="match status" value="1"/>
</dbReference>
<reference evidence="3" key="1">
    <citation type="submission" date="2022-12" db="EMBL/GenBank/DDBJ databases">
        <title>Draft genome assemblies for two species of Escallonia (Escalloniales).</title>
        <authorList>
            <person name="Chanderbali A."/>
            <person name="Dervinis C."/>
            <person name="Anghel I."/>
            <person name="Soltis D."/>
            <person name="Soltis P."/>
            <person name="Zapata F."/>
        </authorList>
    </citation>
    <scope>NUCLEOTIDE SEQUENCE</scope>
    <source>
        <strain evidence="3">UCBG64.0493</strain>
        <tissue evidence="3">Leaf</tissue>
    </source>
</reference>
<dbReference type="Gene3D" id="1.25.40.10">
    <property type="entry name" value="Tetratricopeptide repeat domain"/>
    <property type="match status" value="1"/>
</dbReference>
<dbReference type="AlphaFoldDB" id="A0AA89AHP0"/>
<gene>
    <name evidence="3" type="ORF">RJ639_021493</name>
</gene>
<keyword evidence="4" id="KW-1185">Reference proteome</keyword>
<organism evidence="3 4">
    <name type="scientific">Escallonia herrerae</name>
    <dbReference type="NCBI Taxonomy" id="1293975"/>
    <lineage>
        <taxon>Eukaryota</taxon>
        <taxon>Viridiplantae</taxon>
        <taxon>Streptophyta</taxon>
        <taxon>Embryophyta</taxon>
        <taxon>Tracheophyta</taxon>
        <taxon>Spermatophyta</taxon>
        <taxon>Magnoliopsida</taxon>
        <taxon>eudicotyledons</taxon>
        <taxon>Gunneridae</taxon>
        <taxon>Pentapetalae</taxon>
        <taxon>asterids</taxon>
        <taxon>campanulids</taxon>
        <taxon>Escalloniales</taxon>
        <taxon>Escalloniaceae</taxon>
        <taxon>Escallonia</taxon>
    </lineage>
</organism>
<dbReference type="PROSITE" id="PS51375">
    <property type="entry name" value="PPR"/>
    <property type="match status" value="1"/>
</dbReference>
<comment type="caution">
    <text evidence="3">The sequence shown here is derived from an EMBL/GenBank/DDBJ whole genome shotgun (WGS) entry which is preliminary data.</text>
</comment>
<feature type="repeat" description="PPR" evidence="2">
    <location>
        <begin position="49"/>
        <end position="83"/>
    </location>
</feature>
<dbReference type="Proteomes" id="UP001188597">
    <property type="component" value="Unassembled WGS sequence"/>
</dbReference>
<protein>
    <recommendedName>
        <fullName evidence="5">Pentatricopeptide repeat-containing protein</fullName>
    </recommendedName>
</protein>
<evidence type="ECO:0000313" key="3">
    <source>
        <dbReference type="EMBL" id="KAK3002507.1"/>
    </source>
</evidence>
<dbReference type="PANTHER" id="PTHR47926">
    <property type="entry name" value="PENTATRICOPEPTIDE REPEAT-CONTAINING PROTEIN"/>
    <property type="match status" value="1"/>
</dbReference>
<dbReference type="Pfam" id="PF01535">
    <property type="entry name" value="PPR"/>
    <property type="match status" value="2"/>
</dbReference>
<evidence type="ECO:0000256" key="1">
    <source>
        <dbReference type="ARBA" id="ARBA00022737"/>
    </source>
</evidence>
<dbReference type="GO" id="GO:0009451">
    <property type="term" value="P:RNA modification"/>
    <property type="evidence" value="ECO:0007669"/>
    <property type="project" value="InterPro"/>
</dbReference>